<evidence type="ECO:0008006" key="3">
    <source>
        <dbReference type="Google" id="ProtNLM"/>
    </source>
</evidence>
<name>A0ABV3ZPS1_9BURK</name>
<dbReference type="EMBL" id="JBFYGN010000001">
    <property type="protein sequence ID" value="MEX8191390.1"/>
    <property type="molecule type" value="Genomic_DNA"/>
</dbReference>
<dbReference type="Proteomes" id="UP001561046">
    <property type="component" value="Unassembled WGS sequence"/>
</dbReference>
<accession>A0ABV3ZPS1</accession>
<reference evidence="1 2" key="1">
    <citation type="journal article" date="2013" name="Int. J. Syst. Evol. Microbiol.">
        <title>Comamonas guangdongensis sp. nov., isolated from subterranean forest sediment, and emended description of the genus Comamonas.</title>
        <authorList>
            <person name="Zhang J."/>
            <person name="Wang Y."/>
            <person name="Zhou S."/>
            <person name="Wu C."/>
            <person name="He J."/>
            <person name="Li F."/>
        </authorList>
    </citation>
    <scope>NUCLEOTIDE SEQUENCE [LARGE SCALE GENOMIC DNA]</scope>
    <source>
        <strain evidence="1 2">CCTCC AB2011133</strain>
    </source>
</reference>
<proteinExistence type="predicted"/>
<evidence type="ECO:0000313" key="1">
    <source>
        <dbReference type="EMBL" id="MEX8191390.1"/>
    </source>
</evidence>
<organism evidence="1 2">
    <name type="scientific">Comamonas guangdongensis</name>
    <dbReference type="NCBI Taxonomy" id="510515"/>
    <lineage>
        <taxon>Bacteria</taxon>
        <taxon>Pseudomonadati</taxon>
        <taxon>Pseudomonadota</taxon>
        <taxon>Betaproteobacteria</taxon>
        <taxon>Burkholderiales</taxon>
        <taxon>Comamonadaceae</taxon>
        <taxon>Comamonas</taxon>
    </lineage>
</organism>
<gene>
    <name evidence="1" type="ORF">AB6724_00895</name>
</gene>
<protein>
    <recommendedName>
        <fullName evidence="3">DUF2946 domain-containing protein</fullName>
    </recommendedName>
</protein>
<comment type="caution">
    <text evidence="1">The sequence shown here is derived from an EMBL/GenBank/DDBJ whole genome shotgun (WGS) entry which is preliminary data.</text>
</comment>
<dbReference type="RefSeq" id="WP_369336615.1">
    <property type="nucleotide sequence ID" value="NZ_JBFYGN010000001.1"/>
</dbReference>
<sequence length="130" mass="13526">MLERVRRNRSFAALVTAVFALLLLTAALSGVRVRTGLGIEAAWADVCSTSHAAGEPASWPGAPDEDMGHGAHSPDCVLCIALAPPESLKADIHRPPVPAFHQKWRSLPALLAMLDIAAPLPARGPPGAAA</sequence>
<evidence type="ECO:0000313" key="2">
    <source>
        <dbReference type="Proteomes" id="UP001561046"/>
    </source>
</evidence>
<keyword evidence="2" id="KW-1185">Reference proteome</keyword>